<feature type="transmembrane region" description="Helical" evidence="1">
    <location>
        <begin position="12"/>
        <end position="30"/>
    </location>
</feature>
<keyword evidence="1" id="KW-0472">Membrane</keyword>
<keyword evidence="1" id="KW-1133">Transmembrane helix</keyword>
<keyword evidence="3" id="KW-1185">Reference proteome</keyword>
<protein>
    <recommendedName>
        <fullName evidence="4">Nitric oxide reductase F protein</fullName>
    </recommendedName>
</protein>
<evidence type="ECO:0000313" key="2">
    <source>
        <dbReference type="EMBL" id="AOZ70052.1"/>
    </source>
</evidence>
<organism evidence="2 3">
    <name type="scientific">Rhodobacter xanthinilyticus</name>
    <dbReference type="NCBI Taxonomy" id="1850250"/>
    <lineage>
        <taxon>Bacteria</taxon>
        <taxon>Pseudomonadati</taxon>
        <taxon>Pseudomonadota</taxon>
        <taxon>Alphaproteobacteria</taxon>
        <taxon>Rhodobacterales</taxon>
        <taxon>Rhodobacter group</taxon>
        <taxon>Rhodobacter</taxon>
    </lineage>
</organism>
<dbReference type="STRING" id="1850250.LPB142_12570"/>
<proteinExistence type="predicted"/>
<feature type="transmembrane region" description="Helical" evidence="1">
    <location>
        <begin position="37"/>
        <end position="54"/>
    </location>
</feature>
<dbReference type="RefSeq" id="WP_071166590.1">
    <property type="nucleotide sequence ID" value="NZ_CP017781.1"/>
</dbReference>
<evidence type="ECO:0000313" key="3">
    <source>
        <dbReference type="Proteomes" id="UP000176562"/>
    </source>
</evidence>
<accession>A0A1D9MDW5</accession>
<reference evidence="2 3" key="1">
    <citation type="submission" date="2016-10" db="EMBL/GenBank/DDBJ databases">
        <title>Rhodobacter sp. LPB0142, isolated from sea water.</title>
        <authorList>
            <person name="Kim E."/>
            <person name="Yi H."/>
        </authorList>
    </citation>
    <scope>NUCLEOTIDE SEQUENCE [LARGE SCALE GENOMIC DNA]</scope>
    <source>
        <strain evidence="2 3">LPB0142</strain>
    </source>
</reference>
<name>A0A1D9MDW5_9RHOB</name>
<evidence type="ECO:0008006" key="4">
    <source>
        <dbReference type="Google" id="ProtNLM"/>
    </source>
</evidence>
<dbReference type="AlphaFoldDB" id="A0A1D9MDW5"/>
<dbReference type="EMBL" id="CP017781">
    <property type="protein sequence ID" value="AOZ70052.1"/>
    <property type="molecule type" value="Genomic_DNA"/>
</dbReference>
<dbReference type="Proteomes" id="UP000176562">
    <property type="component" value="Chromosome"/>
</dbReference>
<gene>
    <name evidence="2" type="ORF">LPB142_12570</name>
</gene>
<evidence type="ECO:0000256" key="1">
    <source>
        <dbReference type="SAM" id="Phobius"/>
    </source>
</evidence>
<feature type="transmembrane region" description="Helical" evidence="1">
    <location>
        <begin position="74"/>
        <end position="91"/>
    </location>
</feature>
<dbReference type="KEGG" id="rhp:LPB142_12570"/>
<keyword evidence="1" id="KW-0812">Transmembrane</keyword>
<sequence length="92" mass="9530">MRLPPDPLLRAWVALIALSLGSTVIAALVARGGLSDAATTGAGAVILALAWAKARVILDRYLGLAAAPFWRRGFSIVLGLYGAGLLTLYLLG</sequence>